<dbReference type="InterPro" id="IPR050302">
    <property type="entry name" value="Rab_GAP_TBC_domain"/>
</dbReference>
<feature type="compositionally biased region" description="Polar residues" evidence="1">
    <location>
        <begin position="1161"/>
        <end position="1173"/>
    </location>
</feature>
<keyword evidence="4" id="KW-1185">Reference proteome</keyword>
<feature type="region of interest" description="Disordered" evidence="1">
    <location>
        <begin position="711"/>
        <end position="741"/>
    </location>
</feature>
<dbReference type="Gene3D" id="1.10.472.80">
    <property type="entry name" value="Ypt/Rab-GAP domain of gyp1p, domain 3"/>
    <property type="match status" value="1"/>
</dbReference>
<evidence type="ECO:0000313" key="4">
    <source>
        <dbReference type="Proteomes" id="UP000696485"/>
    </source>
</evidence>
<dbReference type="InterPro" id="IPR000195">
    <property type="entry name" value="Rab-GAP-TBC_dom"/>
</dbReference>
<dbReference type="Proteomes" id="UP000696485">
    <property type="component" value="Unassembled WGS sequence"/>
</dbReference>
<dbReference type="EMBL" id="JAAAUY010000709">
    <property type="protein sequence ID" value="KAF9327027.1"/>
    <property type="molecule type" value="Genomic_DNA"/>
</dbReference>
<feature type="compositionally biased region" description="Low complexity" evidence="1">
    <location>
        <begin position="147"/>
        <end position="176"/>
    </location>
</feature>
<comment type="caution">
    <text evidence="3">The sequence shown here is derived from an EMBL/GenBank/DDBJ whole genome shotgun (WGS) entry which is preliminary data.</text>
</comment>
<name>A0A9P5SGW7_9FUNG</name>
<dbReference type="InterPro" id="IPR035969">
    <property type="entry name" value="Rab-GAP_TBC_sf"/>
</dbReference>
<dbReference type="GO" id="GO:0005096">
    <property type="term" value="F:GTPase activator activity"/>
    <property type="evidence" value="ECO:0007669"/>
    <property type="project" value="TreeGrafter"/>
</dbReference>
<feature type="region of interest" description="Disordered" evidence="1">
    <location>
        <begin position="147"/>
        <end position="186"/>
    </location>
</feature>
<feature type="region of interest" description="Disordered" evidence="1">
    <location>
        <begin position="1135"/>
        <end position="1173"/>
    </location>
</feature>
<dbReference type="InterPro" id="IPR011993">
    <property type="entry name" value="PH-like_dom_sf"/>
</dbReference>
<protein>
    <submittedName>
        <fullName evidence="3">TBC1 domain member 9</fullName>
    </submittedName>
</protein>
<feature type="region of interest" description="Disordered" evidence="1">
    <location>
        <begin position="74"/>
        <end position="134"/>
    </location>
</feature>
<accession>A0A9P5SGW7</accession>
<sequence length="1173" mass="131154">MIIKPVPCATTDPSIVWQDEEANHRFLLQSRSVPLLSTHQIKKLRRLSLSLVNGINGGSDVSRSLSSSSINLTSSLSSVREDTPQSHKNTPEGSDAITPSIHEEPQDLESEPPLSPSIFSLGARRSVRSPSTSSITSLFNAASRRKSSFSFSNSAPAQPQPEPQQQTQTQPVQQPPQEKKQSQHRASLSFSAAYGDMFDSIVDSVQKQTKSTLDSVQKQTMNTLDSVQKQTMNTLDSVQKSTRDKVQQQMSSLNFSSLTSSLSLPGGVGAKLKSSNALGRILDTAALESNKVSIQDAGFRIVLQCTLESYVVAVGESEAQIRADWACIHKTVFPKVSEVELGIALGRGADEHESDRKWIYELDRLSEALSLDQDQDKAIMSAEVSRIFHIDNEELLCFYKSGYMLEEGTVLLGHIALTKNFVCWNNSTMIERSLEAAKDYGAKEKIVKVKVDYKDIIEIHEEYNGIKDLAVVSTRESKTVFVPTFHQREVLDMLSHFSNAYMRLLVSGLASDVSAKKLVEKGRRQSDSPAFMVNSTTDLKTYTRNCNFQSIFRLPLTELPKEEFSATLETKNVADAQPGMMYLSQRFLCYLARSTSSQDETTDLLLSTLSTSALTLVIPFSEIIEIKRDTGPNSSLHAAHQPTSPKLTTSFMSFVARPSVGTMISVKSRGQFWFTSGHQHNQDIFESVHAKFNSSDPSTDLLRSLEIQTSHEALRRTSASPTKSPTLTNRSQSSDDRTVVEESLTGPLLEKKLVDWDRDVAIPLPMGLNYLVRNLSDNERAMSHKEMELECDWVDYFALYGRDICMIKTNQLRALVVNGITDTFRPQLWMILSGASYLQSGDVSYRFNLHENLGKLGNAHALGEIEKDVMRSMPDHPAFQSPVGLGALRRVLGSYSWRNPKIGYAQSMNIIGAVLLLHLKEEDAFWLLATLCEQLLPDYYSRTLAGCLVDQRVFSHLVDISLPAVSAHFREIGLDLATITIPWLLCLYQSSLPQSLGPRVLDCFFYQGPIFLFMFGLAILKSCQAELLQCTSDEGVVCTMQEFFRCFHEQEDDYVAEKKVAMEKEGGLEKEESLNDIVARSHRREPSSTWNQLHGKRLMDHTLQLAFTEFSFITSQDVDRLRDRFRMGVVSSLGEQDRQEQQEVKAVEDRWSREGYETIPSGASSVCSLSDTD</sequence>
<dbReference type="SMART" id="SM00164">
    <property type="entry name" value="TBC"/>
    <property type="match status" value="1"/>
</dbReference>
<organism evidence="3 4">
    <name type="scientific">Podila minutissima</name>
    <dbReference type="NCBI Taxonomy" id="64525"/>
    <lineage>
        <taxon>Eukaryota</taxon>
        <taxon>Fungi</taxon>
        <taxon>Fungi incertae sedis</taxon>
        <taxon>Mucoromycota</taxon>
        <taxon>Mortierellomycotina</taxon>
        <taxon>Mortierellomycetes</taxon>
        <taxon>Mortierellales</taxon>
        <taxon>Mortierellaceae</taxon>
        <taxon>Podila</taxon>
    </lineage>
</organism>
<evidence type="ECO:0000259" key="2">
    <source>
        <dbReference type="PROSITE" id="PS50086"/>
    </source>
</evidence>
<feature type="compositionally biased region" description="Basic and acidic residues" evidence="1">
    <location>
        <begin position="1135"/>
        <end position="1156"/>
    </location>
</feature>
<reference evidence="3" key="1">
    <citation type="journal article" date="2020" name="Fungal Divers.">
        <title>Resolving the Mortierellaceae phylogeny through synthesis of multi-gene phylogenetics and phylogenomics.</title>
        <authorList>
            <person name="Vandepol N."/>
            <person name="Liber J."/>
            <person name="Desiro A."/>
            <person name="Na H."/>
            <person name="Kennedy M."/>
            <person name="Barry K."/>
            <person name="Grigoriev I.V."/>
            <person name="Miller A.N."/>
            <person name="O'Donnell K."/>
            <person name="Stajich J.E."/>
            <person name="Bonito G."/>
        </authorList>
    </citation>
    <scope>NUCLEOTIDE SEQUENCE</scope>
    <source>
        <strain evidence="3">NVP1</strain>
    </source>
</reference>
<dbReference type="Gene3D" id="1.10.8.270">
    <property type="entry name" value="putative rabgap domain of human tbc1 domain family member 14 like domains"/>
    <property type="match status" value="1"/>
</dbReference>
<dbReference type="Gene3D" id="2.30.29.30">
    <property type="entry name" value="Pleckstrin-homology domain (PH domain)/Phosphotyrosine-binding domain (PTB)"/>
    <property type="match status" value="1"/>
</dbReference>
<feature type="compositionally biased region" description="Polar residues" evidence="1">
    <location>
        <begin position="711"/>
        <end position="732"/>
    </location>
</feature>
<dbReference type="PANTHER" id="PTHR47219">
    <property type="entry name" value="RAB GTPASE-ACTIVATING PROTEIN 1-LIKE"/>
    <property type="match status" value="1"/>
</dbReference>
<feature type="domain" description="Rab-GAP TBC" evidence="2">
    <location>
        <begin position="819"/>
        <end position="1008"/>
    </location>
</feature>
<evidence type="ECO:0000256" key="1">
    <source>
        <dbReference type="SAM" id="MobiDB-lite"/>
    </source>
</evidence>
<dbReference type="SUPFAM" id="SSF47923">
    <property type="entry name" value="Ypt/Rab-GAP domain of gyp1p"/>
    <property type="match status" value="2"/>
</dbReference>
<dbReference type="Pfam" id="PF00566">
    <property type="entry name" value="RabGAP-TBC"/>
    <property type="match status" value="1"/>
</dbReference>
<dbReference type="GO" id="GO:0031267">
    <property type="term" value="F:small GTPase binding"/>
    <property type="evidence" value="ECO:0007669"/>
    <property type="project" value="TreeGrafter"/>
</dbReference>
<dbReference type="AlphaFoldDB" id="A0A9P5SGW7"/>
<gene>
    <name evidence="3" type="primary">TBC1D9</name>
    <name evidence="3" type="ORF">BG006_009616</name>
</gene>
<dbReference type="PANTHER" id="PTHR47219:SF20">
    <property type="entry name" value="TBC1 DOMAIN FAMILY MEMBER 2B"/>
    <property type="match status" value="1"/>
</dbReference>
<proteinExistence type="predicted"/>
<dbReference type="PROSITE" id="PS50086">
    <property type="entry name" value="TBC_RABGAP"/>
    <property type="match status" value="1"/>
</dbReference>
<evidence type="ECO:0000313" key="3">
    <source>
        <dbReference type="EMBL" id="KAF9327027.1"/>
    </source>
</evidence>